<proteinExistence type="predicted"/>
<keyword evidence="1" id="KW-0805">Transcription regulation</keyword>
<name>A0A173S1T7_ANAHA</name>
<evidence type="ECO:0000313" key="6">
    <source>
        <dbReference type="Proteomes" id="UP000095553"/>
    </source>
</evidence>
<evidence type="ECO:0000256" key="1">
    <source>
        <dbReference type="ARBA" id="ARBA00023015"/>
    </source>
</evidence>
<keyword evidence="2" id="KW-0238">DNA-binding</keyword>
<gene>
    <name evidence="5" type="ORF">ERS852571_00891</name>
</gene>
<accession>A0A173S1T7</accession>
<dbReference type="GO" id="GO:0003677">
    <property type="term" value="F:DNA binding"/>
    <property type="evidence" value="ECO:0007669"/>
    <property type="project" value="UniProtKB-KW"/>
</dbReference>
<dbReference type="GO" id="GO:0005829">
    <property type="term" value="C:cytosol"/>
    <property type="evidence" value="ECO:0007669"/>
    <property type="project" value="TreeGrafter"/>
</dbReference>
<dbReference type="GO" id="GO:0003700">
    <property type="term" value="F:DNA-binding transcription factor activity"/>
    <property type="evidence" value="ECO:0007669"/>
    <property type="project" value="TreeGrafter"/>
</dbReference>
<evidence type="ECO:0000256" key="3">
    <source>
        <dbReference type="ARBA" id="ARBA00023163"/>
    </source>
</evidence>
<dbReference type="InterPro" id="IPR001387">
    <property type="entry name" value="Cro/C1-type_HTH"/>
</dbReference>
<dbReference type="EMBL" id="CYXY01000004">
    <property type="protein sequence ID" value="CUM83936.1"/>
    <property type="molecule type" value="Genomic_DNA"/>
</dbReference>
<feature type="domain" description="HTH cro/C1-type" evidence="4">
    <location>
        <begin position="8"/>
        <end position="63"/>
    </location>
</feature>
<dbReference type="CDD" id="cd00093">
    <property type="entry name" value="HTH_XRE"/>
    <property type="match status" value="1"/>
</dbReference>
<keyword evidence="3" id="KW-0804">Transcription</keyword>
<dbReference type="InterPro" id="IPR010982">
    <property type="entry name" value="Lambda_DNA-bd_dom_sf"/>
</dbReference>
<reference evidence="5 6" key="1">
    <citation type="submission" date="2015-09" db="EMBL/GenBank/DDBJ databases">
        <authorList>
            <consortium name="Pathogen Informatics"/>
        </authorList>
    </citation>
    <scope>NUCLEOTIDE SEQUENCE [LARGE SCALE GENOMIC DNA]</scope>
    <source>
        <strain evidence="5 6">2789STDY5834959</strain>
    </source>
</reference>
<dbReference type="InterPro" id="IPR050807">
    <property type="entry name" value="TransReg_Diox_bact_type"/>
</dbReference>
<evidence type="ECO:0000256" key="2">
    <source>
        <dbReference type="ARBA" id="ARBA00023125"/>
    </source>
</evidence>
<protein>
    <submittedName>
        <fullName evidence="5">Transcriptional regulator, y4mF family</fullName>
    </submittedName>
</protein>
<dbReference type="AlphaFoldDB" id="A0A173S1T7"/>
<evidence type="ECO:0000313" key="5">
    <source>
        <dbReference type="EMBL" id="CUM83936.1"/>
    </source>
</evidence>
<dbReference type="SUPFAM" id="SSF47413">
    <property type="entry name" value="lambda repressor-like DNA-binding domains"/>
    <property type="match status" value="1"/>
</dbReference>
<dbReference type="Pfam" id="PF01381">
    <property type="entry name" value="HTH_3"/>
    <property type="match status" value="1"/>
</dbReference>
<dbReference type="SMART" id="SM00530">
    <property type="entry name" value="HTH_XRE"/>
    <property type="match status" value="1"/>
</dbReference>
<dbReference type="PANTHER" id="PTHR46797:SF23">
    <property type="entry name" value="HTH-TYPE TRANSCRIPTIONAL REGULATOR SUTR"/>
    <property type="match status" value="1"/>
</dbReference>
<organism evidence="5 6">
    <name type="scientific">Anaerostipes hadrus</name>
    <dbReference type="NCBI Taxonomy" id="649756"/>
    <lineage>
        <taxon>Bacteria</taxon>
        <taxon>Bacillati</taxon>
        <taxon>Bacillota</taxon>
        <taxon>Clostridia</taxon>
        <taxon>Lachnospirales</taxon>
        <taxon>Lachnospiraceae</taxon>
        <taxon>Anaerostipes</taxon>
    </lineage>
</organism>
<dbReference type="Gene3D" id="1.10.260.40">
    <property type="entry name" value="lambda repressor-like DNA-binding domains"/>
    <property type="match status" value="1"/>
</dbReference>
<evidence type="ECO:0000259" key="4">
    <source>
        <dbReference type="PROSITE" id="PS50943"/>
    </source>
</evidence>
<dbReference type="PROSITE" id="PS50943">
    <property type="entry name" value="HTH_CROC1"/>
    <property type="match status" value="1"/>
</dbReference>
<dbReference type="RefSeq" id="WP_242855305.1">
    <property type="nucleotide sequence ID" value="NZ_CYXY01000004.1"/>
</dbReference>
<dbReference type="Proteomes" id="UP000095553">
    <property type="component" value="Unassembled WGS sequence"/>
</dbReference>
<sequence length="176" mass="20001">MIDLYRNIRKFRIEHKMSQDTLAKLTGYTSRSSIAKIEKGEVDLPLSKIEAFADALNVEPSELMGDTWEDDVINSSRLDVAEHFDGDPFLIAKAMEAEKNDALSNQPELNKRDSKQIEEILQQTKDKLTSQEGLMFDGDPASPEAIESILNAMEIGMEMAKKKNKEKYTPKKYKKD</sequence>
<dbReference type="PANTHER" id="PTHR46797">
    <property type="entry name" value="HTH-TYPE TRANSCRIPTIONAL REGULATOR"/>
    <property type="match status" value="1"/>
</dbReference>